<dbReference type="InterPro" id="IPR001034">
    <property type="entry name" value="DeoR_HTH"/>
</dbReference>
<dbReference type="SUPFAM" id="SSF46785">
    <property type="entry name" value="Winged helix' DNA-binding domain"/>
    <property type="match status" value="1"/>
</dbReference>
<accession>A0A086BJV8</accession>
<dbReference type="InterPro" id="IPR050313">
    <property type="entry name" value="Carb_Metab_HTH_regulators"/>
</dbReference>
<name>A0A086BJV8_9FLAO</name>
<dbReference type="GO" id="GO:0003677">
    <property type="term" value="F:DNA binding"/>
    <property type="evidence" value="ECO:0007669"/>
    <property type="project" value="UniProtKB-KW"/>
</dbReference>
<dbReference type="PRINTS" id="PR00037">
    <property type="entry name" value="HTHLACR"/>
</dbReference>
<dbReference type="InterPro" id="IPR037171">
    <property type="entry name" value="NagB/RpiA_transferase-like"/>
</dbReference>
<dbReference type="RefSeq" id="WP_034682762.1">
    <property type="nucleotide sequence ID" value="NZ_CP023049.2"/>
</dbReference>
<dbReference type="Gene3D" id="1.10.10.10">
    <property type="entry name" value="Winged helix-like DNA-binding domain superfamily/Winged helix DNA-binding domain"/>
    <property type="match status" value="1"/>
</dbReference>
<gene>
    <name evidence="6" type="ORF">IQ37_06595</name>
</gene>
<dbReference type="PANTHER" id="PTHR30363">
    <property type="entry name" value="HTH-TYPE TRANSCRIPTIONAL REGULATOR SRLR-RELATED"/>
    <property type="match status" value="1"/>
</dbReference>
<evidence type="ECO:0000256" key="1">
    <source>
        <dbReference type="ARBA" id="ARBA00022491"/>
    </source>
</evidence>
<dbReference type="PROSITE" id="PS00894">
    <property type="entry name" value="HTH_DEOR_1"/>
    <property type="match status" value="1"/>
</dbReference>
<proteinExistence type="predicted"/>
<protein>
    <submittedName>
        <fullName evidence="6">DeoR faimly transcriptional regulator</fullName>
    </submittedName>
</protein>
<organism evidence="6 7">
    <name type="scientific">Chryseobacterium piperi</name>
    <dbReference type="NCBI Taxonomy" id="558152"/>
    <lineage>
        <taxon>Bacteria</taxon>
        <taxon>Pseudomonadati</taxon>
        <taxon>Bacteroidota</taxon>
        <taxon>Flavobacteriia</taxon>
        <taxon>Flavobacteriales</taxon>
        <taxon>Weeksellaceae</taxon>
        <taxon>Chryseobacterium group</taxon>
        <taxon>Chryseobacterium</taxon>
    </lineage>
</organism>
<dbReference type="Pfam" id="PF08220">
    <property type="entry name" value="HTH_DeoR"/>
    <property type="match status" value="1"/>
</dbReference>
<dbReference type="InterPro" id="IPR036388">
    <property type="entry name" value="WH-like_DNA-bd_sf"/>
</dbReference>
<dbReference type="AlphaFoldDB" id="A0A086BJV8"/>
<keyword evidence="1" id="KW-0678">Repressor</keyword>
<dbReference type="SMART" id="SM01134">
    <property type="entry name" value="DeoRC"/>
    <property type="match status" value="1"/>
</dbReference>
<dbReference type="Pfam" id="PF00455">
    <property type="entry name" value="DeoRC"/>
    <property type="match status" value="1"/>
</dbReference>
<dbReference type="InterPro" id="IPR018356">
    <property type="entry name" value="Tscrpt_reg_HTH_DeoR_CS"/>
</dbReference>
<dbReference type="PROSITE" id="PS51000">
    <property type="entry name" value="HTH_DEOR_2"/>
    <property type="match status" value="1"/>
</dbReference>
<dbReference type="SUPFAM" id="SSF100950">
    <property type="entry name" value="NagB/RpiA/CoA transferase-like"/>
    <property type="match status" value="1"/>
</dbReference>
<dbReference type="OrthoDB" id="9798651at2"/>
<dbReference type="Proteomes" id="UP000028709">
    <property type="component" value="Unassembled WGS sequence"/>
</dbReference>
<keyword evidence="3" id="KW-0238">DNA-binding</keyword>
<keyword evidence="2" id="KW-0805">Transcription regulation</keyword>
<dbReference type="PANTHER" id="PTHR30363:SF4">
    <property type="entry name" value="GLYCEROL-3-PHOSPHATE REGULON REPRESSOR"/>
    <property type="match status" value="1"/>
</dbReference>
<feature type="domain" description="HTH deoR-type" evidence="5">
    <location>
        <begin position="3"/>
        <end position="58"/>
    </location>
</feature>
<dbReference type="InterPro" id="IPR014036">
    <property type="entry name" value="DeoR-like_C"/>
</dbReference>
<dbReference type="InterPro" id="IPR036390">
    <property type="entry name" value="WH_DNA-bd_sf"/>
</dbReference>
<dbReference type="GO" id="GO:0003700">
    <property type="term" value="F:DNA-binding transcription factor activity"/>
    <property type="evidence" value="ECO:0007669"/>
    <property type="project" value="InterPro"/>
</dbReference>
<dbReference type="SMART" id="SM00420">
    <property type="entry name" value="HTH_DEOR"/>
    <property type="match status" value="1"/>
</dbReference>
<sequence>MIKAERQDLILEYLVKDKKVLLDQISKILKVSEDTVRRDIKELSDKGLLKAVRGGAIQRSSIPLHFKDRQNIDVAHKKIIAEKVLEYIKPGMVLLVDSGTSTLTVVANLPKDIALTVVTNSFPVASLLEDHKEIEVLFMGGMLNKISFSTIGYETIQSIRNIRADICLLGVCSIDLNFGVTGDDYEDSLVKRVMIETSKSTIALSTSDKLGKSESFYICAANSLNTIITEADPESDYLKPYIEAGIEVR</sequence>
<dbReference type="Gene3D" id="3.40.50.1360">
    <property type="match status" value="1"/>
</dbReference>
<dbReference type="KEGG" id="cpip:CJF12_05390"/>
<evidence type="ECO:0000313" key="6">
    <source>
        <dbReference type="EMBL" id="KFF29222.1"/>
    </source>
</evidence>
<reference evidence="6 7" key="1">
    <citation type="submission" date="2014-07" db="EMBL/GenBank/DDBJ databases">
        <title>Genome of Chryseobacterium piperi CTM.</title>
        <authorList>
            <person name="Pipes S.E."/>
            <person name="Stropko S.J."/>
            <person name="Newman J.D."/>
        </authorList>
    </citation>
    <scope>NUCLEOTIDE SEQUENCE [LARGE SCALE GENOMIC DNA]</scope>
    <source>
        <strain evidence="6 7">CTM</strain>
    </source>
</reference>
<evidence type="ECO:0000259" key="5">
    <source>
        <dbReference type="PROSITE" id="PS51000"/>
    </source>
</evidence>
<comment type="caution">
    <text evidence="6">The sequence shown here is derived from an EMBL/GenBank/DDBJ whole genome shotgun (WGS) entry which is preliminary data.</text>
</comment>
<keyword evidence="7" id="KW-1185">Reference proteome</keyword>
<dbReference type="eggNOG" id="COG1349">
    <property type="taxonomic scope" value="Bacteria"/>
</dbReference>
<evidence type="ECO:0000313" key="7">
    <source>
        <dbReference type="Proteomes" id="UP000028709"/>
    </source>
</evidence>
<evidence type="ECO:0000256" key="3">
    <source>
        <dbReference type="ARBA" id="ARBA00023125"/>
    </source>
</evidence>
<dbReference type="EMBL" id="JPRJ01000008">
    <property type="protein sequence ID" value="KFF29222.1"/>
    <property type="molecule type" value="Genomic_DNA"/>
</dbReference>
<evidence type="ECO:0000256" key="2">
    <source>
        <dbReference type="ARBA" id="ARBA00023015"/>
    </source>
</evidence>
<keyword evidence="4" id="KW-0804">Transcription</keyword>
<evidence type="ECO:0000256" key="4">
    <source>
        <dbReference type="ARBA" id="ARBA00023163"/>
    </source>
</evidence>
<dbReference type="STRING" id="558152.IQ37_06595"/>